<feature type="region of interest" description="Disordered" evidence="1">
    <location>
        <begin position="183"/>
        <end position="204"/>
    </location>
</feature>
<keyword evidence="3" id="KW-1185">Reference proteome</keyword>
<reference evidence="2 3" key="1">
    <citation type="journal article" date="2014" name="BMC Genomics">
        <title>Genome and secretome analysis of the hemibiotrophic fungal pathogen, Moniliophthora roreri, which causes frosty pod rot disease of cacao: mechanisms of the biotrophic and necrotrophic phases.</title>
        <authorList>
            <person name="Meinhardt L.W."/>
            <person name="Costa G.G.L."/>
            <person name="Thomazella D.P.T."/>
            <person name="Teixeira P.J.P.L."/>
            <person name="Carazzolle M.F."/>
            <person name="Schuster S.C."/>
            <person name="Carlson J.E."/>
            <person name="Guiltinan M.J."/>
            <person name="Mieczkowski P."/>
            <person name="Farmer A."/>
            <person name="Ramaraj T."/>
            <person name="Crozier J."/>
            <person name="Davis R.E."/>
            <person name="Shao J."/>
            <person name="Melnick R.L."/>
            <person name="Pereira G.A.G."/>
            <person name="Bailey B.A."/>
        </authorList>
    </citation>
    <scope>NUCLEOTIDE SEQUENCE [LARGE SCALE GENOMIC DNA]</scope>
    <source>
        <strain evidence="2 3">MCA 2997</strain>
    </source>
</reference>
<dbReference type="OrthoDB" id="3223825at2759"/>
<proteinExistence type="predicted"/>
<name>V2W621_MONRO</name>
<comment type="caution">
    <text evidence="2">The sequence shown here is derived from an EMBL/GenBank/DDBJ whole genome shotgun (WGS) entry which is preliminary data.</text>
</comment>
<evidence type="ECO:0000313" key="3">
    <source>
        <dbReference type="Proteomes" id="UP000017559"/>
    </source>
</evidence>
<dbReference type="KEGG" id="mrr:Moror_8718"/>
<evidence type="ECO:0000313" key="2">
    <source>
        <dbReference type="EMBL" id="ESK82243.1"/>
    </source>
</evidence>
<dbReference type="Proteomes" id="UP000017559">
    <property type="component" value="Unassembled WGS sequence"/>
</dbReference>
<dbReference type="HOGENOM" id="CLU_058263_1_0_1"/>
<dbReference type="AlphaFoldDB" id="V2W621"/>
<gene>
    <name evidence="2" type="ORF">Moror_8718</name>
</gene>
<protein>
    <submittedName>
        <fullName evidence="2">Uncharacterized protein</fullName>
    </submittedName>
</protein>
<evidence type="ECO:0000256" key="1">
    <source>
        <dbReference type="SAM" id="MobiDB-lite"/>
    </source>
</evidence>
<organism evidence="2 3">
    <name type="scientific">Moniliophthora roreri (strain MCA 2997)</name>
    <name type="common">Cocoa frosty pod rot fungus</name>
    <name type="synonym">Crinipellis roreri</name>
    <dbReference type="NCBI Taxonomy" id="1381753"/>
    <lineage>
        <taxon>Eukaryota</taxon>
        <taxon>Fungi</taxon>
        <taxon>Dikarya</taxon>
        <taxon>Basidiomycota</taxon>
        <taxon>Agaricomycotina</taxon>
        <taxon>Agaricomycetes</taxon>
        <taxon>Agaricomycetidae</taxon>
        <taxon>Agaricales</taxon>
        <taxon>Marasmiineae</taxon>
        <taxon>Marasmiaceae</taxon>
        <taxon>Moniliophthora</taxon>
    </lineage>
</organism>
<sequence>MQELNYKDHVPLDELFLERFEAFMEKCLIDLQAFSEREERPYEEMRIRAAEWHSNYLFSPRESVSTTTDNNHIATDKLAESELNFHQCYKHFSNDVHLARNIRNILIQVSRVLESLNETCGMQSFFLVVIPHDPTSEGFLGGTVEGREFWRGLRGGGEHGATTFKQHCTKQMQVAAVKSPSTIGTAGVAPSNSTSSAKASPKQSSAKSVKLELYESVRKALRSVSGIRNAEMKWTQPDRLYTYGVRLVGWPPDIPTQNPSSLNSSQNKRLLELLQSGTMKFIKTLVGAPTDMVSDTNQEQLPLEQENHDDLFTWININDDPPCDSGEVRPAKKLRISDSVV</sequence>
<feature type="compositionally biased region" description="Low complexity" evidence="1">
    <location>
        <begin position="193"/>
        <end position="204"/>
    </location>
</feature>
<dbReference type="EMBL" id="AWSO01002012">
    <property type="protein sequence ID" value="ESK82243.1"/>
    <property type="molecule type" value="Genomic_DNA"/>
</dbReference>
<accession>V2W621</accession>